<dbReference type="Pfam" id="PF05521">
    <property type="entry name" value="Phage_HCP"/>
    <property type="match status" value="1"/>
</dbReference>
<gene>
    <name evidence="1" type="ORF">GCM10007350_11060</name>
</gene>
<comment type="caution">
    <text evidence="1">The sequence shown here is derived from an EMBL/GenBank/DDBJ whole genome shotgun (WGS) entry which is preliminary data.</text>
</comment>
<dbReference type="Gene3D" id="2.40.10.270">
    <property type="entry name" value="Bacteriophage SPP1 head-tail adaptor protein"/>
    <property type="match status" value="1"/>
</dbReference>
<dbReference type="InterPro" id="IPR038666">
    <property type="entry name" value="SSP1_head-tail_sf"/>
</dbReference>
<dbReference type="RefSeq" id="WP_189459156.1">
    <property type="nucleotide sequence ID" value="NZ_BMYO01000002.1"/>
</dbReference>
<dbReference type="EMBL" id="BMYO01000002">
    <property type="protein sequence ID" value="GHD59496.1"/>
    <property type="molecule type" value="Genomic_DNA"/>
</dbReference>
<protein>
    <recommendedName>
        <fullName evidence="3">Head-tail adaptor protein</fullName>
    </recommendedName>
</protein>
<evidence type="ECO:0000313" key="2">
    <source>
        <dbReference type="Proteomes" id="UP000604737"/>
    </source>
</evidence>
<sequence>MGNLNKYRSRIRIEQLQSQRDSVGGELKVWVPLGDTELPAGIRPLRGREFLAAQQVQAEVTTEISLRYPRQLPTITAAMRVRCGSTSYNIKAVIDVDGRQVDLQLMCTSGVDEG</sequence>
<dbReference type="NCBIfam" id="TIGR01563">
    <property type="entry name" value="gp16_SPP1"/>
    <property type="match status" value="1"/>
</dbReference>
<accession>A0ABQ3GYZ1</accession>
<evidence type="ECO:0008006" key="3">
    <source>
        <dbReference type="Google" id="ProtNLM"/>
    </source>
</evidence>
<dbReference type="InterPro" id="IPR008767">
    <property type="entry name" value="Phage_SPP1_head-tail_adaptor"/>
</dbReference>
<organism evidence="1 2">
    <name type="scientific">Jeongeupia chitinilytica</name>
    <dbReference type="NCBI Taxonomy" id="1041641"/>
    <lineage>
        <taxon>Bacteria</taxon>
        <taxon>Pseudomonadati</taxon>
        <taxon>Pseudomonadota</taxon>
        <taxon>Betaproteobacteria</taxon>
        <taxon>Neisseriales</taxon>
        <taxon>Chitinibacteraceae</taxon>
        <taxon>Jeongeupia</taxon>
    </lineage>
</organism>
<proteinExistence type="predicted"/>
<reference evidence="2" key="1">
    <citation type="journal article" date="2019" name="Int. J. Syst. Evol. Microbiol.">
        <title>The Global Catalogue of Microorganisms (GCM) 10K type strain sequencing project: providing services to taxonomists for standard genome sequencing and annotation.</title>
        <authorList>
            <consortium name="The Broad Institute Genomics Platform"/>
            <consortium name="The Broad Institute Genome Sequencing Center for Infectious Disease"/>
            <person name="Wu L."/>
            <person name="Ma J."/>
        </authorList>
    </citation>
    <scope>NUCLEOTIDE SEQUENCE [LARGE SCALE GENOMIC DNA]</scope>
    <source>
        <strain evidence="2">KCTC 23701</strain>
    </source>
</reference>
<keyword evidence="2" id="KW-1185">Reference proteome</keyword>
<dbReference type="Proteomes" id="UP000604737">
    <property type="component" value="Unassembled WGS sequence"/>
</dbReference>
<evidence type="ECO:0000313" key="1">
    <source>
        <dbReference type="EMBL" id="GHD59496.1"/>
    </source>
</evidence>
<name>A0ABQ3GYZ1_9NEIS</name>